<keyword evidence="6 8" id="KW-1133">Transmembrane helix</keyword>
<sequence length="267" mass="29396">MPRQQVGKVRLHYFMQGMIAMLPLSIAVIPWGILAGSMAINADLSIPKAIAMSMLVFAGAAQLVSLGLHMSETSSLAILLTIFFLTSQHFIYALVWRDKVSRFSLKSRLGIGFLLTDELFALRANEPKHNRFYLLGAGLCFYLFWVVFSIVGIVLASAIPNLDQFHLDFSIVAIFVPIIVSLIKNRAAAAGVAVSCSVAMFFYLFKLPGALIVAGISGMFVAALIETMILKKQEKLRSVDDFNDDSERLESIAIKEISPENCTKENV</sequence>
<proteinExistence type="inferred from homology"/>
<reference evidence="9" key="1">
    <citation type="journal article" date="2021" name="PeerJ">
        <title>Extensive microbial diversity within the chicken gut microbiome revealed by metagenomics and culture.</title>
        <authorList>
            <person name="Gilroy R."/>
            <person name="Ravi A."/>
            <person name="Getino M."/>
            <person name="Pursley I."/>
            <person name="Horton D.L."/>
            <person name="Alikhan N.F."/>
            <person name="Baker D."/>
            <person name="Gharbi K."/>
            <person name="Hall N."/>
            <person name="Watson M."/>
            <person name="Adriaenssens E.M."/>
            <person name="Foster-Nyarko E."/>
            <person name="Jarju S."/>
            <person name="Secka A."/>
            <person name="Antonio M."/>
            <person name="Oren A."/>
            <person name="Chaudhuri R.R."/>
            <person name="La Ragione R."/>
            <person name="Hildebrand F."/>
            <person name="Pallen M.J."/>
        </authorList>
    </citation>
    <scope>NUCLEOTIDE SEQUENCE</scope>
    <source>
        <strain evidence="9">CHK160-9182</strain>
    </source>
</reference>
<protein>
    <submittedName>
        <fullName evidence="9">AzlC family ABC transporter permease</fullName>
    </submittedName>
</protein>
<evidence type="ECO:0000256" key="4">
    <source>
        <dbReference type="ARBA" id="ARBA00022475"/>
    </source>
</evidence>
<organism evidence="9 10">
    <name type="scientific">Candidatus Ignatzschineria merdigallinarum</name>
    <dbReference type="NCBI Taxonomy" id="2838621"/>
    <lineage>
        <taxon>Bacteria</taxon>
        <taxon>Pseudomonadati</taxon>
        <taxon>Pseudomonadota</taxon>
        <taxon>Gammaproteobacteria</taxon>
        <taxon>Cardiobacteriales</taxon>
        <taxon>Ignatzschineriaceae</taxon>
        <taxon>Ignatzschineria</taxon>
    </lineage>
</organism>
<comment type="similarity">
    <text evidence="2">Belongs to the AzlC family.</text>
</comment>
<dbReference type="AlphaFoldDB" id="A0A9D1Q7X6"/>
<dbReference type="GO" id="GO:1903785">
    <property type="term" value="P:L-valine transmembrane transport"/>
    <property type="evidence" value="ECO:0007669"/>
    <property type="project" value="TreeGrafter"/>
</dbReference>
<feature type="transmembrane region" description="Helical" evidence="8">
    <location>
        <begin position="211"/>
        <end position="230"/>
    </location>
</feature>
<dbReference type="InterPro" id="IPR011606">
    <property type="entry name" value="Brnchd-chn_aa_trnsp_permease"/>
</dbReference>
<feature type="transmembrane region" description="Helical" evidence="8">
    <location>
        <begin position="76"/>
        <end position="96"/>
    </location>
</feature>
<keyword evidence="4" id="KW-1003">Cell membrane</keyword>
<dbReference type="PANTHER" id="PTHR34979">
    <property type="entry name" value="INNER MEMBRANE PROTEIN YGAZ"/>
    <property type="match status" value="1"/>
</dbReference>
<dbReference type="EMBL" id="DXHP01000209">
    <property type="protein sequence ID" value="HIW07573.1"/>
    <property type="molecule type" value="Genomic_DNA"/>
</dbReference>
<gene>
    <name evidence="9" type="ORF">H9889_09665</name>
</gene>
<feature type="transmembrane region" description="Helical" evidence="8">
    <location>
        <begin position="132"/>
        <end position="159"/>
    </location>
</feature>
<evidence type="ECO:0000256" key="6">
    <source>
        <dbReference type="ARBA" id="ARBA00022989"/>
    </source>
</evidence>
<keyword evidence="3" id="KW-0813">Transport</keyword>
<comment type="caution">
    <text evidence="9">The sequence shown here is derived from an EMBL/GenBank/DDBJ whole genome shotgun (WGS) entry which is preliminary data.</text>
</comment>
<dbReference type="PANTHER" id="PTHR34979:SF1">
    <property type="entry name" value="INNER MEMBRANE PROTEIN YGAZ"/>
    <property type="match status" value="1"/>
</dbReference>
<evidence type="ECO:0000256" key="7">
    <source>
        <dbReference type="ARBA" id="ARBA00023136"/>
    </source>
</evidence>
<name>A0A9D1Q7X6_9GAMM</name>
<dbReference type="GO" id="GO:0005886">
    <property type="term" value="C:plasma membrane"/>
    <property type="evidence" value="ECO:0007669"/>
    <property type="project" value="UniProtKB-SubCell"/>
</dbReference>
<accession>A0A9D1Q7X6</accession>
<evidence type="ECO:0000256" key="5">
    <source>
        <dbReference type="ARBA" id="ARBA00022692"/>
    </source>
</evidence>
<dbReference type="Proteomes" id="UP000823934">
    <property type="component" value="Unassembled WGS sequence"/>
</dbReference>
<evidence type="ECO:0000313" key="9">
    <source>
        <dbReference type="EMBL" id="HIW07573.1"/>
    </source>
</evidence>
<comment type="subcellular location">
    <subcellularLocation>
        <location evidence="1">Cell membrane</location>
        <topology evidence="1">Multi-pass membrane protein</topology>
    </subcellularLocation>
</comment>
<keyword evidence="5 8" id="KW-0812">Transmembrane</keyword>
<reference evidence="9" key="2">
    <citation type="submission" date="2021-04" db="EMBL/GenBank/DDBJ databases">
        <authorList>
            <person name="Gilroy R."/>
        </authorList>
    </citation>
    <scope>NUCLEOTIDE SEQUENCE</scope>
    <source>
        <strain evidence="9">CHK160-9182</strain>
    </source>
</reference>
<evidence type="ECO:0000256" key="2">
    <source>
        <dbReference type="ARBA" id="ARBA00010735"/>
    </source>
</evidence>
<evidence type="ECO:0000256" key="1">
    <source>
        <dbReference type="ARBA" id="ARBA00004651"/>
    </source>
</evidence>
<feature type="transmembrane region" description="Helical" evidence="8">
    <location>
        <begin position="20"/>
        <end position="42"/>
    </location>
</feature>
<evidence type="ECO:0000313" key="10">
    <source>
        <dbReference type="Proteomes" id="UP000823934"/>
    </source>
</evidence>
<evidence type="ECO:0000256" key="3">
    <source>
        <dbReference type="ARBA" id="ARBA00022448"/>
    </source>
</evidence>
<dbReference type="Pfam" id="PF03591">
    <property type="entry name" value="AzlC"/>
    <property type="match status" value="1"/>
</dbReference>
<evidence type="ECO:0000256" key="8">
    <source>
        <dbReference type="SAM" id="Phobius"/>
    </source>
</evidence>
<keyword evidence="7 8" id="KW-0472">Membrane</keyword>
<feature type="transmembrane region" description="Helical" evidence="8">
    <location>
        <begin position="165"/>
        <end position="183"/>
    </location>
</feature>